<evidence type="ECO:0000313" key="2">
    <source>
        <dbReference type="EMBL" id="ORE00409.1"/>
    </source>
</evidence>
<feature type="signal peptide" evidence="1">
    <location>
        <begin position="1"/>
        <end position="18"/>
    </location>
</feature>
<evidence type="ECO:0000313" key="3">
    <source>
        <dbReference type="Proteomes" id="UP000192501"/>
    </source>
</evidence>
<comment type="caution">
    <text evidence="2">The sequence shown here is derived from an EMBL/GenBank/DDBJ whole genome shotgun (WGS) entry which is preliminary data.</text>
</comment>
<keyword evidence="1" id="KW-0732">Signal</keyword>
<evidence type="ECO:0000256" key="1">
    <source>
        <dbReference type="SAM" id="SignalP"/>
    </source>
</evidence>
<reference evidence="2 3" key="1">
    <citation type="journal article" date="2017" name="Environ. Microbiol.">
        <title>Decay of the glycolytic pathway and adaptation to intranuclear parasitism within Enterocytozoonidae microsporidia.</title>
        <authorList>
            <person name="Wiredu Boakye D."/>
            <person name="Jaroenlak P."/>
            <person name="Prachumwat A."/>
            <person name="Williams T.A."/>
            <person name="Bateman K.S."/>
            <person name="Itsathitphaisarn O."/>
            <person name="Sritunyalucksana K."/>
            <person name="Paszkiewicz K.H."/>
            <person name="Moore K.A."/>
            <person name="Stentiford G.D."/>
            <person name="Williams B.A."/>
        </authorList>
    </citation>
    <scope>NUCLEOTIDE SEQUENCE [LARGE SCALE GENOMIC DNA]</scope>
    <source>
        <strain evidence="3">canceri</strain>
    </source>
</reference>
<gene>
    <name evidence="2" type="ORF">A0H76_1075</name>
</gene>
<dbReference type="Proteomes" id="UP000192501">
    <property type="component" value="Unassembled WGS sequence"/>
</dbReference>
<accession>A0A1X0QKW5</accession>
<proteinExistence type="predicted"/>
<name>A0A1X0QKW5_9MICR</name>
<sequence>MCFNNIFVFILHTFDALGINTNSRIYKCFPVIDSKVRESQTTITNTYIKTSFIRIYYIP</sequence>
<organism evidence="2 3">
    <name type="scientific">Hepatospora eriocheir</name>
    <dbReference type="NCBI Taxonomy" id="1081669"/>
    <lineage>
        <taxon>Eukaryota</taxon>
        <taxon>Fungi</taxon>
        <taxon>Fungi incertae sedis</taxon>
        <taxon>Microsporidia</taxon>
        <taxon>Hepatosporidae</taxon>
        <taxon>Hepatospora</taxon>
    </lineage>
</organism>
<dbReference type="EMBL" id="LTAI01000024">
    <property type="protein sequence ID" value="ORE00409.1"/>
    <property type="molecule type" value="Genomic_DNA"/>
</dbReference>
<feature type="chain" id="PRO_5012348870" evidence="1">
    <location>
        <begin position="19"/>
        <end position="59"/>
    </location>
</feature>
<protein>
    <submittedName>
        <fullName evidence="2">Uncharacterized protein</fullName>
    </submittedName>
</protein>
<dbReference type="AlphaFoldDB" id="A0A1X0QKW5"/>
<dbReference type="VEuPathDB" id="MicrosporidiaDB:A0H76_1075"/>